<name>A0A7J8WZ61_GOSAI</name>
<organism evidence="1 2">
    <name type="scientific">Gossypium aridum</name>
    <name type="common">American cotton</name>
    <name type="synonym">Erioxylum aridum</name>
    <dbReference type="NCBI Taxonomy" id="34290"/>
    <lineage>
        <taxon>Eukaryota</taxon>
        <taxon>Viridiplantae</taxon>
        <taxon>Streptophyta</taxon>
        <taxon>Embryophyta</taxon>
        <taxon>Tracheophyta</taxon>
        <taxon>Spermatophyta</taxon>
        <taxon>Magnoliopsida</taxon>
        <taxon>eudicotyledons</taxon>
        <taxon>Gunneridae</taxon>
        <taxon>Pentapetalae</taxon>
        <taxon>rosids</taxon>
        <taxon>malvids</taxon>
        <taxon>Malvales</taxon>
        <taxon>Malvaceae</taxon>
        <taxon>Malvoideae</taxon>
        <taxon>Gossypium</taxon>
    </lineage>
</organism>
<keyword evidence="2" id="KW-1185">Reference proteome</keyword>
<evidence type="ECO:0000313" key="1">
    <source>
        <dbReference type="EMBL" id="MBA0680347.1"/>
    </source>
</evidence>
<sequence>MSTNEMTKVGNEIITSLMAARRQRRVS</sequence>
<dbReference type="Proteomes" id="UP000593577">
    <property type="component" value="Unassembled WGS sequence"/>
</dbReference>
<proteinExistence type="predicted"/>
<evidence type="ECO:0000313" key="2">
    <source>
        <dbReference type="Proteomes" id="UP000593577"/>
    </source>
</evidence>
<accession>A0A7J8WZ61</accession>
<dbReference type="AlphaFoldDB" id="A0A7J8WZ61"/>
<dbReference type="EMBL" id="JABFAA010000004">
    <property type="protein sequence ID" value="MBA0680347.1"/>
    <property type="molecule type" value="Genomic_DNA"/>
</dbReference>
<comment type="caution">
    <text evidence="1">The sequence shown here is derived from an EMBL/GenBank/DDBJ whole genome shotgun (WGS) entry which is preliminary data.</text>
</comment>
<protein>
    <submittedName>
        <fullName evidence="1">Uncharacterized protein</fullName>
    </submittedName>
</protein>
<gene>
    <name evidence="1" type="ORF">Goari_012052</name>
</gene>
<reference evidence="1 2" key="1">
    <citation type="journal article" date="2019" name="Genome Biol. Evol.">
        <title>Insights into the evolution of the New World diploid cottons (Gossypium, subgenus Houzingenia) based on genome sequencing.</title>
        <authorList>
            <person name="Grover C.E."/>
            <person name="Arick M.A. 2nd"/>
            <person name="Thrash A."/>
            <person name="Conover J.L."/>
            <person name="Sanders W.S."/>
            <person name="Peterson D.G."/>
            <person name="Frelichowski J.E."/>
            <person name="Scheffler J.A."/>
            <person name="Scheffler B.E."/>
            <person name="Wendel J.F."/>
        </authorList>
    </citation>
    <scope>NUCLEOTIDE SEQUENCE [LARGE SCALE GENOMIC DNA]</scope>
    <source>
        <strain evidence="1">185</strain>
        <tissue evidence="1">Leaf</tissue>
    </source>
</reference>